<protein>
    <submittedName>
        <fullName evidence="2">Uncharacterized protein</fullName>
    </submittedName>
</protein>
<sequence>MIHSVFGLIVMGHLRGICNNLVFFFCVFGLIVMGHLRGLCNNLVFFFCVGIAVRCFTENVSHSKCMFRGTWSRFSNSPPIVSCPLASVRADS</sequence>
<comment type="caution">
    <text evidence="2">The sequence shown here is derived from an EMBL/GenBank/DDBJ whole genome shotgun (WGS) entry which is preliminary data.</text>
</comment>
<evidence type="ECO:0000313" key="3">
    <source>
        <dbReference type="Proteomes" id="UP000286415"/>
    </source>
</evidence>
<proteinExistence type="predicted"/>
<feature type="transmembrane region" description="Helical" evidence="1">
    <location>
        <begin position="12"/>
        <end position="33"/>
    </location>
</feature>
<evidence type="ECO:0000256" key="1">
    <source>
        <dbReference type="SAM" id="Phobius"/>
    </source>
</evidence>
<accession>A0A8T1MBL0</accession>
<gene>
    <name evidence="2" type="ORF">CSKR_204105</name>
</gene>
<dbReference type="AlphaFoldDB" id="A0A8T1MBL0"/>
<dbReference type="EMBL" id="NIRI02000056">
    <property type="protein sequence ID" value="KAG5446767.1"/>
    <property type="molecule type" value="Genomic_DNA"/>
</dbReference>
<keyword evidence="1" id="KW-0812">Transmembrane</keyword>
<reference evidence="2 3" key="2">
    <citation type="journal article" date="2021" name="Genomics">
        <title>High-quality reference genome for Clonorchis sinensis.</title>
        <authorList>
            <person name="Young N.D."/>
            <person name="Stroehlein A.J."/>
            <person name="Kinkar L."/>
            <person name="Wang T."/>
            <person name="Sohn W.M."/>
            <person name="Chang B.C.H."/>
            <person name="Kaur P."/>
            <person name="Weisz D."/>
            <person name="Dudchenko O."/>
            <person name="Aiden E.L."/>
            <person name="Korhonen P.K."/>
            <person name="Gasser R.B."/>
        </authorList>
    </citation>
    <scope>NUCLEOTIDE SEQUENCE [LARGE SCALE GENOMIC DNA]</scope>
    <source>
        <strain evidence="2">Cs-k2</strain>
    </source>
</reference>
<evidence type="ECO:0000313" key="2">
    <source>
        <dbReference type="EMBL" id="KAG5446767.1"/>
    </source>
</evidence>
<organism evidence="2 3">
    <name type="scientific">Clonorchis sinensis</name>
    <name type="common">Chinese liver fluke</name>
    <dbReference type="NCBI Taxonomy" id="79923"/>
    <lineage>
        <taxon>Eukaryota</taxon>
        <taxon>Metazoa</taxon>
        <taxon>Spiralia</taxon>
        <taxon>Lophotrochozoa</taxon>
        <taxon>Platyhelminthes</taxon>
        <taxon>Trematoda</taxon>
        <taxon>Digenea</taxon>
        <taxon>Opisthorchiida</taxon>
        <taxon>Opisthorchiata</taxon>
        <taxon>Opisthorchiidae</taxon>
        <taxon>Clonorchis</taxon>
    </lineage>
</organism>
<keyword evidence="1" id="KW-0472">Membrane</keyword>
<dbReference type="Proteomes" id="UP000286415">
    <property type="component" value="Unassembled WGS sequence"/>
</dbReference>
<keyword evidence="1" id="KW-1133">Transmembrane helix</keyword>
<reference evidence="2 3" key="1">
    <citation type="journal article" date="2018" name="Biotechnol. Adv.">
        <title>Improved genomic resources and new bioinformatic workflow for the carcinogenic parasite Clonorchis sinensis: Biotechnological implications.</title>
        <authorList>
            <person name="Wang D."/>
            <person name="Korhonen P.K."/>
            <person name="Gasser R.B."/>
            <person name="Young N.D."/>
        </authorList>
    </citation>
    <scope>NUCLEOTIDE SEQUENCE [LARGE SCALE GENOMIC DNA]</scope>
    <source>
        <strain evidence="2">Cs-k2</strain>
    </source>
</reference>
<keyword evidence="3" id="KW-1185">Reference proteome</keyword>
<name>A0A8T1MBL0_CLOSI</name>
<feature type="transmembrane region" description="Helical" evidence="1">
    <location>
        <begin position="39"/>
        <end position="57"/>
    </location>
</feature>